<organism evidence="3 4">
    <name type="scientific">Choiromyces venosus 120613-1</name>
    <dbReference type="NCBI Taxonomy" id="1336337"/>
    <lineage>
        <taxon>Eukaryota</taxon>
        <taxon>Fungi</taxon>
        <taxon>Dikarya</taxon>
        <taxon>Ascomycota</taxon>
        <taxon>Pezizomycotina</taxon>
        <taxon>Pezizomycetes</taxon>
        <taxon>Pezizales</taxon>
        <taxon>Tuberaceae</taxon>
        <taxon>Choiromyces</taxon>
    </lineage>
</organism>
<protein>
    <submittedName>
        <fullName evidence="3">Uncharacterized protein</fullName>
    </submittedName>
</protein>
<evidence type="ECO:0000313" key="3">
    <source>
        <dbReference type="EMBL" id="RPB06220.1"/>
    </source>
</evidence>
<reference evidence="3 4" key="1">
    <citation type="journal article" date="2018" name="Nat. Ecol. Evol.">
        <title>Pezizomycetes genomes reveal the molecular basis of ectomycorrhizal truffle lifestyle.</title>
        <authorList>
            <person name="Murat C."/>
            <person name="Payen T."/>
            <person name="Noel B."/>
            <person name="Kuo A."/>
            <person name="Morin E."/>
            <person name="Chen J."/>
            <person name="Kohler A."/>
            <person name="Krizsan K."/>
            <person name="Balestrini R."/>
            <person name="Da Silva C."/>
            <person name="Montanini B."/>
            <person name="Hainaut M."/>
            <person name="Levati E."/>
            <person name="Barry K.W."/>
            <person name="Belfiori B."/>
            <person name="Cichocki N."/>
            <person name="Clum A."/>
            <person name="Dockter R.B."/>
            <person name="Fauchery L."/>
            <person name="Guy J."/>
            <person name="Iotti M."/>
            <person name="Le Tacon F."/>
            <person name="Lindquist E.A."/>
            <person name="Lipzen A."/>
            <person name="Malagnac F."/>
            <person name="Mello A."/>
            <person name="Molinier V."/>
            <person name="Miyauchi S."/>
            <person name="Poulain J."/>
            <person name="Riccioni C."/>
            <person name="Rubini A."/>
            <person name="Sitrit Y."/>
            <person name="Splivallo R."/>
            <person name="Traeger S."/>
            <person name="Wang M."/>
            <person name="Zifcakova L."/>
            <person name="Wipf D."/>
            <person name="Zambonelli A."/>
            <person name="Paolocci F."/>
            <person name="Nowrousian M."/>
            <person name="Ottonello S."/>
            <person name="Baldrian P."/>
            <person name="Spatafora J.W."/>
            <person name="Henrissat B."/>
            <person name="Nagy L.G."/>
            <person name="Aury J.M."/>
            <person name="Wincker P."/>
            <person name="Grigoriev I.V."/>
            <person name="Bonfante P."/>
            <person name="Martin F.M."/>
        </authorList>
    </citation>
    <scope>NUCLEOTIDE SEQUENCE [LARGE SCALE GENOMIC DNA]</scope>
    <source>
        <strain evidence="3 4">120613-1</strain>
    </source>
</reference>
<name>A0A3N4K6N9_9PEZI</name>
<dbReference type="Proteomes" id="UP000276215">
    <property type="component" value="Unassembled WGS sequence"/>
</dbReference>
<dbReference type="EMBL" id="ML120351">
    <property type="protein sequence ID" value="RPB06220.1"/>
    <property type="molecule type" value="Genomic_DNA"/>
</dbReference>
<evidence type="ECO:0000256" key="1">
    <source>
        <dbReference type="SAM" id="MobiDB-lite"/>
    </source>
</evidence>
<accession>A0A3N4K6N9</accession>
<sequence>MQKLTLILILSLLLILFIGTPPVGGLEEAGAAADSPPPETHSKSASPSPPAQSRLSIDTKQIQCVQPPKKRQKSARVRSKGSINSRPQSRQPGGKSGAGGKSRGGKKLKIRQVVKLPLNWPAKADVEGAADRLEEWGLKFDDGRLKRDKCKVTMINVGCSTLIRYKGASIRFCPRRGMGGYTGGCGDIAQAVRAITSKCGGGGKDRLKAKLPLDIGTILVEKSIFNYFID</sequence>
<feature type="compositionally biased region" description="Basic residues" evidence="1">
    <location>
        <begin position="68"/>
        <end position="79"/>
    </location>
</feature>
<evidence type="ECO:0000313" key="4">
    <source>
        <dbReference type="Proteomes" id="UP000276215"/>
    </source>
</evidence>
<dbReference type="AlphaFoldDB" id="A0A3N4K6N9"/>
<feature type="compositionally biased region" description="Polar residues" evidence="1">
    <location>
        <begin position="53"/>
        <end position="64"/>
    </location>
</feature>
<feature type="signal peptide" evidence="2">
    <location>
        <begin position="1"/>
        <end position="25"/>
    </location>
</feature>
<feature type="chain" id="PRO_5018184061" evidence="2">
    <location>
        <begin position="26"/>
        <end position="230"/>
    </location>
</feature>
<keyword evidence="4" id="KW-1185">Reference proteome</keyword>
<proteinExistence type="predicted"/>
<keyword evidence="2" id="KW-0732">Signal</keyword>
<feature type="compositionally biased region" description="Polar residues" evidence="1">
    <location>
        <begin position="81"/>
        <end position="91"/>
    </location>
</feature>
<feature type="region of interest" description="Disordered" evidence="1">
    <location>
        <begin position="28"/>
        <end position="106"/>
    </location>
</feature>
<gene>
    <name evidence="3" type="ORF">L873DRAFT_32384</name>
</gene>
<evidence type="ECO:0000256" key="2">
    <source>
        <dbReference type="SAM" id="SignalP"/>
    </source>
</evidence>